<reference evidence="13 14" key="1">
    <citation type="submission" date="2019-07" db="EMBL/GenBank/DDBJ databases">
        <title>Whole genome shotgun sequence of Lactobacillus rapi NBRC 109618.</title>
        <authorList>
            <person name="Hosoyama A."/>
            <person name="Uohara A."/>
            <person name="Ohji S."/>
            <person name="Ichikawa N."/>
        </authorList>
    </citation>
    <scope>NUCLEOTIDE SEQUENCE [LARGE SCALE GENOMIC DNA]</scope>
    <source>
        <strain evidence="13 14">NBRC 109618</strain>
    </source>
</reference>
<name>A0A512PJ82_9LACO</name>
<dbReference type="GO" id="GO:0046654">
    <property type="term" value="P:tetrahydrofolate biosynthetic process"/>
    <property type="evidence" value="ECO:0007669"/>
    <property type="project" value="UniProtKB-UniPathway"/>
</dbReference>
<evidence type="ECO:0000256" key="4">
    <source>
        <dbReference type="ARBA" id="ARBA00009503"/>
    </source>
</evidence>
<keyword evidence="8" id="KW-0479">Metal-binding</keyword>
<dbReference type="GO" id="GO:0046656">
    <property type="term" value="P:folic acid biosynthetic process"/>
    <property type="evidence" value="ECO:0007669"/>
    <property type="project" value="UniProtKB-KW"/>
</dbReference>
<evidence type="ECO:0000256" key="10">
    <source>
        <dbReference type="ARBA" id="ARBA00022909"/>
    </source>
</evidence>
<dbReference type="RefSeq" id="WP_054746647.1">
    <property type="nucleotide sequence ID" value="NZ_BKAM01000001.1"/>
</dbReference>
<dbReference type="Pfam" id="PF00809">
    <property type="entry name" value="Pterin_bind"/>
    <property type="match status" value="1"/>
</dbReference>
<dbReference type="Gene3D" id="3.20.20.20">
    <property type="entry name" value="Dihydropteroate synthase-like"/>
    <property type="match status" value="1"/>
</dbReference>
<dbReference type="GO" id="GO:0046872">
    <property type="term" value="F:metal ion binding"/>
    <property type="evidence" value="ECO:0007669"/>
    <property type="project" value="UniProtKB-KW"/>
</dbReference>
<dbReference type="InterPro" id="IPR006390">
    <property type="entry name" value="DHP_synth_dom"/>
</dbReference>
<dbReference type="InterPro" id="IPR045031">
    <property type="entry name" value="DHP_synth-like"/>
</dbReference>
<evidence type="ECO:0000256" key="2">
    <source>
        <dbReference type="ARBA" id="ARBA00001946"/>
    </source>
</evidence>
<evidence type="ECO:0000256" key="5">
    <source>
        <dbReference type="ARBA" id="ARBA00012458"/>
    </source>
</evidence>
<comment type="similarity">
    <text evidence="4">Belongs to the DHPS family.</text>
</comment>
<dbReference type="PANTHER" id="PTHR20941:SF1">
    <property type="entry name" value="FOLIC ACID SYNTHESIS PROTEIN FOL1"/>
    <property type="match status" value="1"/>
</dbReference>
<feature type="domain" description="Pterin-binding" evidence="12">
    <location>
        <begin position="22"/>
        <end position="272"/>
    </location>
</feature>
<evidence type="ECO:0000313" key="14">
    <source>
        <dbReference type="Proteomes" id="UP000321569"/>
    </source>
</evidence>
<dbReference type="InterPro" id="IPR011005">
    <property type="entry name" value="Dihydropteroate_synth-like_sf"/>
</dbReference>
<evidence type="ECO:0000256" key="6">
    <source>
        <dbReference type="ARBA" id="ARBA00016919"/>
    </source>
</evidence>
<proteinExistence type="inferred from homology"/>
<gene>
    <name evidence="13" type="primary">folP</name>
    <name evidence="13" type="ORF">LRA02_01290</name>
</gene>
<comment type="pathway">
    <text evidence="3">Cofactor biosynthesis; tetrahydrofolate biosynthesis; 7,8-dihydrofolate from 2-amino-4-hydroxy-6-hydroxymethyl-7,8-dihydropteridine diphosphate and 4-aminobenzoate: step 1/2.</text>
</comment>
<sequence length="282" mass="32054">MTKQVDHHFTGSNFDFNLTKSPIIYSILNLTPDSFYDGGVNSSVGKVLDRIETEIGYGASIFELGGKSSKPHFDDISADEEWGRIEPYLTAIQRKFPKIVLALDSNTNEVIERGLKSGIQIINDIDGFNSNKKLQLVQQYHPSVVIMFNGRNFDEQPDTLVKTMTDFFQDSIKRLQEVGLRKSEIVIDPGVGFSNHNTLEFDTIKMKATKRFASFNTPVMIAISRKSFAKRLFDLELSDRLIPTLLFESFMIQLGGRVIRVHDVKETKQLIDTFNLFKDELS</sequence>
<dbReference type="InterPro" id="IPR000489">
    <property type="entry name" value="Pterin-binding_dom"/>
</dbReference>
<dbReference type="GO" id="GO:0004156">
    <property type="term" value="F:dihydropteroate synthase activity"/>
    <property type="evidence" value="ECO:0007669"/>
    <property type="project" value="UniProtKB-EC"/>
</dbReference>
<protein>
    <recommendedName>
        <fullName evidence="6">Dihydropteroate synthase</fullName>
        <ecNumber evidence="5">2.5.1.15</ecNumber>
    </recommendedName>
    <alternativeName>
        <fullName evidence="11">Dihydropteroate pyrophosphorylase</fullName>
    </alternativeName>
</protein>
<dbReference type="EC" id="2.5.1.15" evidence="5"/>
<organism evidence="13 14">
    <name type="scientific">Lentilactobacillus rapi</name>
    <dbReference type="NCBI Taxonomy" id="481723"/>
    <lineage>
        <taxon>Bacteria</taxon>
        <taxon>Bacillati</taxon>
        <taxon>Bacillota</taxon>
        <taxon>Bacilli</taxon>
        <taxon>Lactobacillales</taxon>
        <taxon>Lactobacillaceae</taxon>
        <taxon>Lentilactobacillus</taxon>
    </lineage>
</organism>
<dbReference type="NCBIfam" id="TIGR01496">
    <property type="entry name" value="DHPS"/>
    <property type="match status" value="1"/>
</dbReference>
<dbReference type="Proteomes" id="UP000321569">
    <property type="component" value="Unassembled WGS sequence"/>
</dbReference>
<evidence type="ECO:0000313" key="13">
    <source>
        <dbReference type="EMBL" id="GEP71261.1"/>
    </source>
</evidence>
<dbReference type="GO" id="GO:0005829">
    <property type="term" value="C:cytosol"/>
    <property type="evidence" value="ECO:0007669"/>
    <property type="project" value="TreeGrafter"/>
</dbReference>
<evidence type="ECO:0000256" key="8">
    <source>
        <dbReference type="ARBA" id="ARBA00022723"/>
    </source>
</evidence>
<evidence type="ECO:0000256" key="3">
    <source>
        <dbReference type="ARBA" id="ARBA00004763"/>
    </source>
</evidence>
<dbReference type="UniPathway" id="UPA00077">
    <property type="reaction ID" value="UER00156"/>
</dbReference>
<evidence type="ECO:0000256" key="11">
    <source>
        <dbReference type="ARBA" id="ARBA00030193"/>
    </source>
</evidence>
<dbReference type="EMBL" id="BKAM01000001">
    <property type="protein sequence ID" value="GEP71261.1"/>
    <property type="molecule type" value="Genomic_DNA"/>
</dbReference>
<accession>A0A512PJ82</accession>
<evidence type="ECO:0000256" key="1">
    <source>
        <dbReference type="ARBA" id="ARBA00000012"/>
    </source>
</evidence>
<evidence type="ECO:0000259" key="12">
    <source>
        <dbReference type="PROSITE" id="PS50972"/>
    </source>
</evidence>
<comment type="catalytic activity">
    <reaction evidence="1">
        <text>(7,8-dihydropterin-6-yl)methyl diphosphate + 4-aminobenzoate = 7,8-dihydropteroate + diphosphate</text>
        <dbReference type="Rhea" id="RHEA:19949"/>
        <dbReference type="ChEBI" id="CHEBI:17836"/>
        <dbReference type="ChEBI" id="CHEBI:17839"/>
        <dbReference type="ChEBI" id="CHEBI:33019"/>
        <dbReference type="ChEBI" id="CHEBI:72950"/>
        <dbReference type="EC" id="2.5.1.15"/>
    </reaction>
</comment>
<keyword evidence="10" id="KW-0289">Folate biosynthesis</keyword>
<dbReference type="PROSITE" id="PS50972">
    <property type="entry name" value="PTERIN_BINDING"/>
    <property type="match status" value="1"/>
</dbReference>
<dbReference type="OrthoDB" id="9811744at2"/>
<keyword evidence="9" id="KW-0460">Magnesium</keyword>
<dbReference type="PANTHER" id="PTHR20941">
    <property type="entry name" value="FOLATE SYNTHESIS PROTEINS"/>
    <property type="match status" value="1"/>
</dbReference>
<evidence type="ECO:0000256" key="9">
    <source>
        <dbReference type="ARBA" id="ARBA00022842"/>
    </source>
</evidence>
<evidence type="ECO:0000256" key="7">
    <source>
        <dbReference type="ARBA" id="ARBA00022679"/>
    </source>
</evidence>
<comment type="caution">
    <text evidence="13">The sequence shown here is derived from an EMBL/GenBank/DDBJ whole genome shotgun (WGS) entry which is preliminary data.</text>
</comment>
<comment type="cofactor">
    <cofactor evidence="2">
        <name>Mg(2+)</name>
        <dbReference type="ChEBI" id="CHEBI:18420"/>
    </cofactor>
</comment>
<dbReference type="AlphaFoldDB" id="A0A512PJ82"/>
<dbReference type="SUPFAM" id="SSF51717">
    <property type="entry name" value="Dihydropteroate synthetase-like"/>
    <property type="match status" value="1"/>
</dbReference>
<dbReference type="STRING" id="1423795.FD12_GL000337"/>
<keyword evidence="7" id="KW-0808">Transferase</keyword>